<protein>
    <submittedName>
        <fullName evidence="1">Uncharacterized protein</fullName>
    </submittedName>
</protein>
<accession>A0AAW9N5U6</accession>
<proteinExistence type="predicted"/>
<reference evidence="1 2" key="1">
    <citation type="submission" date="2023-03" db="EMBL/GenBank/DDBJ databases">
        <title>Bacillus Genome Sequencing.</title>
        <authorList>
            <person name="Dunlap C."/>
        </authorList>
    </citation>
    <scope>NUCLEOTIDE SEQUENCE [LARGE SCALE GENOMIC DNA]</scope>
    <source>
        <strain evidence="1 2">B-41290</strain>
    </source>
</reference>
<dbReference type="Proteomes" id="UP001307168">
    <property type="component" value="Unassembled WGS sequence"/>
</dbReference>
<dbReference type="EMBL" id="JARNBH010000002">
    <property type="protein sequence ID" value="MEC0271753.1"/>
    <property type="molecule type" value="Genomic_DNA"/>
</dbReference>
<dbReference type="RefSeq" id="WP_367405954.1">
    <property type="nucleotide sequence ID" value="NZ_JARNBH010000002.1"/>
</dbReference>
<name>A0AAW9N5U6_9BACI</name>
<evidence type="ECO:0000313" key="1">
    <source>
        <dbReference type="EMBL" id="MEC0271753.1"/>
    </source>
</evidence>
<sequence>MATILMILSEYDGTTKYVNEDVITVYGDMTGEQNIDHKPNEIYQSLVCSFI</sequence>
<gene>
    <name evidence="1" type="ORF">P4706_01480</name>
</gene>
<dbReference type="AlphaFoldDB" id="A0AAW9N5U6"/>
<keyword evidence="2" id="KW-1185">Reference proteome</keyword>
<evidence type="ECO:0000313" key="2">
    <source>
        <dbReference type="Proteomes" id="UP001307168"/>
    </source>
</evidence>
<comment type="caution">
    <text evidence="1">The sequence shown here is derived from an EMBL/GenBank/DDBJ whole genome shotgun (WGS) entry which is preliminary data.</text>
</comment>
<organism evidence="1 2">
    <name type="scientific">Peribacillus castrilensis</name>
    <dbReference type="NCBI Taxonomy" id="2897690"/>
    <lineage>
        <taxon>Bacteria</taxon>
        <taxon>Bacillati</taxon>
        <taxon>Bacillota</taxon>
        <taxon>Bacilli</taxon>
        <taxon>Bacillales</taxon>
        <taxon>Bacillaceae</taxon>
        <taxon>Peribacillus</taxon>
    </lineage>
</organism>